<accession>A0A7S3CZN7</accession>
<protein>
    <submittedName>
        <fullName evidence="1">Uncharacterized protein</fullName>
    </submittedName>
</protein>
<dbReference type="SUPFAM" id="SSF160651">
    <property type="entry name" value="FLJ32549 C-terminal domain-like"/>
    <property type="match status" value="1"/>
</dbReference>
<dbReference type="AlphaFoldDB" id="A0A7S3CZN7"/>
<gene>
    <name evidence="1" type="ORF">PBIL07802_LOCUS4204</name>
</gene>
<reference evidence="1" key="1">
    <citation type="submission" date="2021-01" db="EMBL/GenBank/DDBJ databases">
        <authorList>
            <person name="Corre E."/>
            <person name="Pelletier E."/>
            <person name="Niang G."/>
            <person name="Scheremetjew M."/>
            <person name="Finn R."/>
            <person name="Kale V."/>
            <person name="Holt S."/>
            <person name="Cochrane G."/>
            <person name="Meng A."/>
            <person name="Brown T."/>
            <person name="Cohen L."/>
        </authorList>
    </citation>
    <scope>NUCLEOTIDE SEQUENCE</scope>
    <source>
        <strain evidence="1">NIES-2562</strain>
    </source>
</reference>
<proteinExistence type="predicted"/>
<dbReference type="EMBL" id="HBIB01006772">
    <property type="protein sequence ID" value="CAE0242040.1"/>
    <property type="molecule type" value="Transcribed_RNA"/>
</dbReference>
<name>A0A7S3CZN7_9EUKA</name>
<evidence type="ECO:0000313" key="1">
    <source>
        <dbReference type="EMBL" id="CAE0242040.1"/>
    </source>
</evidence>
<dbReference type="Gene3D" id="3.30.450.240">
    <property type="match status" value="1"/>
</dbReference>
<organism evidence="1">
    <name type="scientific">Palpitomonas bilix</name>
    <dbReference type="NCBI Taxonomy" id="652834"/>
    <lineage>
        <taxon>Eukaryota</taxon>
        <taxon>Eukaryota incertae sedis</taxon>
    </lineage>
</organism>
<sequence>MSQNSPVSTAVIGVQSFETEFYSASFLPCGSSSSFNVLLKDTGLHVFQNELAATLKEGQLNGEERLILQEALRYLRARSYFAQYCYEKLSCQSCRPDFEALARDLEDLLESCSSKESTMAQPFSFLRAEVKFCLALCRAHSTVEKLDRLESSCSVLLVQSCFEDLKLKWKEPLPTFYKWLEAAFLQLRDKISLLFDHNPETKNFQELSMRRSIEQFVVKSKAQFAVLLWDSQGVLPRHGPFQVDGKSSPVKGLQGLERWPIVYAYHPEKGDSDEIVKREHGAIVSHIMLCDEALKKGGSPIFYQNPKSLMTYFFSPLDRRLTFAVVFASPGRKESDKLVTDFMASFISRQWVLPARLSYP</sequence>